<feature type="non-terminal residue" evidence="2">
    <location>
        <position position="152"/>
    </location>
</feature>
<evidence type="ECO:0000256" key="1">
    <source>
        <dbReference type="SAM" id="MobiDB-lite"/>
    </source>
</evidence>
<feature type="region of interest" description="Disordered" evidence="1">
    <location>
        <begin position="120"/>
        <end position="152"/>
    </location>
</feature>
<feature type="compositionally biased region" description="Low complexity" evidence="1">
    <location>
        <begin position="130"/>
        <end position="141"/>
    </location>
</feature>
<feature type="compositionally biased region" description="Basic and acidic residues" evidence="1">
    <location>
        <begin position="22"/>
        <end position="40"/>
    </location>
</feature>
<name>A0A9X9LNU1_GULGU</name>
<comment type="caution">
    <text evidence="2">The sequence shown here is derived from an EMBL/GenBank/DDBJ whole genome shotgun (WGS) entry which is preliminary data.</text>
</comment>
<dbReference type="Proteomes" id="UP000269945">
    <property type="component" value="Unassembled WGS sequence"/>
</dbReference>
<dbReference type="EMBL" id="CYRY02009368">
    <property type="protein sequence ID" value="VCW77788.1"/>
    <property type="molecule type" value="Genomic_DNA"/>
</dbReference>
<feature type="region of interest" description="Disordered" evidence="1">
    <location>
        <begin position="1"/>
        <end position="54"/>
    </location>
</feature>
<proteinExistence type="predicted"/>
<evidence type="ECO:0000313" key="3">
    <source>
        <dbReference type="Proteomes" id="UP000269945"/>
    </source>
</evidence>
<organism evidence="2 3">
    <name type="scientific">Gulo gulo</name>
    <name type="common">Wolverine</name>
    <name type="synonym">Gluton</name>
    <dbReference type="NCBI Taxonomy" id="48420"/>
    <lineage>
        <taxon>Eukaryota</taxon>
        <taxon>Metazoa</taxon>
        <taxon>Chordata</taxon>
        <taxon>Craniata</taxon>
        <taxon>Vertebrata</taxon>
        <taxon>Euteleostomi</taxon>
        <taxon>Mammalia</taxon>
        <taxon>Eutheria</taxon>
        <taxon>Laurasiatheria</taxon>
        <taxon>Carnivora</taxon>
        <taxon>Caniformia</taxon>
        <taxon>Musteloidea</taxon>
        <taxon>Mustelidae</taxon>
        <taxon>Guloninae</taxon>
        <taxon>Gulo</taxon>
    </lineage>
</organism>
<dbReference type="AlphaFoldDB" id="A0A9X9LNU1"/>
<keyword evidence="3" id="KW-1185">Reference proteome</keyword>
<protein>
    <submittedName>
        <fullName evidence="2">Uncharacterized protein</fullName>
    </submittedName>
</protein>
<sequence>MSYLPCEEGTRLSAGSLSEVGKGLREPELEREGARPERQSAARTRGPCGGTCHPAASPSSFLWLRRGSGAGSCPEAPWPYVLEGGEAAPCRVAPSGTPKFPRLTLPLSKCWDSLPVSLSGSPPTLKGQCSPFLPSSPLPASCWAGRGSDRPQ</sequence>
<gene>
    <name evidence="2" type="ORF">BN2614_LOCUS5</name>
</gene>
<reference evidence="2 3" key="1">
    <citation type="submission" date="2018-10" db="EMBL/GenBank/DDBJ databases">
        <authorList>
            <person name="Ekblom R."/>
            <person name="Jareborg N."/>
        </authorList>
    </citation>
    <scope>NUCLEOTIDE SEQUENCE [LARGE SCALE GENOMIC DNA]</scope>
    <source>
        <tissue evidence="2">Muscle</tissue>
    </source>
</reference>
<evidence type="ECO:0000313" key="2">
    <source>
        <dbReference type="EMBL" id="VCW77788.1"/>
    </source>
</evidence>
<accession>A0A9X9LNU1</accession>